<accession>A0A7W4VNF9</accession>
<dbReference type="GO" id="GO:0005886">
    <property type="term" value="C:plasma membrane"/>
    <property type="evidence" value="ECO:0007669"/>
    <property type="project" value="UniProtKB-SubCell"/>
</dbReference>
<gene>
    <name evidence="10" type="ORF">FHR70_003152</name>
</gene>
<comment type="caution">
    <text evidence="10">The sequence shown here is derived from an EMBL/GenBank/DDBJ whole genome shotgun (WGS) entry which is preliminary data.</text>
</comment>
<dbReference type="RefSeq" id="WP_183451747.1">
    <property type="nucleotide sequence ID" value="NZ_JACHWB010000004.1"/>
</dbReference>
<feature type="transmembrane region" description="Helical" evidence="8">
    <location>
        <begin position="66"/>
        <end position="83"/>
    </location>
</feature>
<evidence type="ECO:0000313" key="11">
    <source>
        <dbReference type="Proteomes" id="UP000532010"/>
    </source>
</evidence>
<proteinExistence type="predicted"/>
<protein>
    <submittedName>
        <fullName evidence="10">NhaP-type Na+/H+ or K+/H+ antiporter</fullName>
    </submittedName>
</protein>
<dbReference type="PANTHER" id="PTHR32507:SF8">
    <property type="entry name" value="CNH1P"/>
    <property type="match status" value="1"/>
</dbReference>
<evidence type="ECO:0000259" key="9">
    <source>
        <dbReference type="Pfam" id="PF00999"/>
    </source>
</evidence>
<dbReference type="Pfam" id="PF00999">
    <property type="entry name" value="Na_H_Exchanger"/>
    <property type="match status" value="1"/>
</dbReference>
<keyword evidence="2" id="KW-0813">Transport</keyword>
<keyword evidence="4 8" id="KW-0812">Transmembrane</keyword>
<evidence type="ECO:0000256" key="1">
    <source>
        <dbReference type="ARBA" id="ARBA00004651"/>
    </source>
</evidence>
<feature type="transmembrane region" description="Helical" evidence="8">
    <location>
        <begin position="376"/>
        <end position="399"/>
    </location>
</feature>
<feature type="transmembrane region" description="Helical" evidence="8">
    <location>
        <begin position="6"/>
        <end position="23"/>
    </location>
</feature>
<dbReference type="GO" id="GO:0015297">
    <property type="term" value="F:antiporter activity"/>
    <property type="evidence" value="ECO:0007669"/>
    <property type="project" value="UniProtKB-KW"/>
</dbReference>
<feature type="transmembrane region" description="Helical" evidence="8">
    <location>
        <begin position="30"/>
        <end position="46"/>
    </location>
</feature>
<feature type="transmembrane region" description="Helical" evidence="8">
    <location>
        <begin position="192"/>
        <end position="216"/>
    </location>
</feature>
<evidence type="ECO:0000256" key="6">
    <source>
        <dbReference type="ARBA" id="ARBA00023065"/>
    </source>
</evidence>
<sequence length="439" mass="47236">MSAYIVVLAAFGVVVLLTAWLPMVLKELPLSLPIFCVGLGALIFAFPDLPGVLPHPNEELAIVERMSEFVVIVSLMGAGLKIDRPFGWKRWRLTWRLLGIAMPLTIFALAWLGQSLLGLSLAAAVLLAAALAPTDPVLASDVQVGPPGDSEEDEVRFTLTSEAGLNDGLAFPFVLLAISFAQEGSLTKVAEWFGYAVVWKIAAGIGMGYLIGRALGWLTFHLPNRAKLSRTGAGFVALGITCIAYGVTEMVRGYGFLAVFVAALALRATEPEHEYHQKLHDFAEELERLMMMVLLVLLGGAMTGGDLFSALTWQAAVFGLLALFVIRPLAGWIGLIGTDPPPGEKAAISFFGIRGLGSIYYLAYALHHAKFDNVHLLWSTAGFIILVSIVLHGITVTPAMRRLDLRRKLEARAVASQHPGIGLMSAGRVPSAPTRRSSD</sequence>
<evidence type="ECO:0000256" key="3">
    <source>
        <dbReference type="ARBA" id="ARBA00022449"/>
    </source>
</evidence>
<dbReference type="GO" id="GO:1902600">
    <property type="term" value="P:proton transmembrane transport"/>
    <property type="evidence" value="ECO:0007669"/>
    <property type="project" value="InterPro"/>
</dbReference>
<evidence type="ECO:0000256" key="8">
    <source>
        <dbReference type="SAM" id="Phobius"/>
    </source>
</evidence>
<dbReference type="Proteomes" id="UP000532010">
    <property type="component" value="Unassembled WGS sequence"/>
</dbReference>
<keyword evidence="6" id="KW-0406">Ion transport</keyword>
<feature type="domain" description="Cation/H+ exchanger transmembrane" evidence="9">
    <location>
        <begin position="15"/>
        <end position="401"/>
    </location>
</feature>
<dbReference type="AlphaFoldDB" id="A0A7W4VNF9"/>
<feature type="transmembrane region" description="Helical" evidence="8">
    <location>
        <begin position="347"/>
        <end position="364"/>
    </location>
</feature>
<organism evidence="10 11">
    <name type="scientific">Microvirga lupini</name>
    <dbReference type="NCBI Taxonomy" id="420324"/>
    <lineage>
        <taxon>Bacteria</taxon>
        <taxon>Pseudomonadati</taxon>
        <taxon>Pseudomonadota</taxon>
        <taxon>Alphaproteobacteria</taxon>
        <taxon>Hyphomicrobiales</taxon>
        <taxon>Methylobacteriaceae</taxon>
        <taxon>Microvirga</taxon>
    </lineage>
</organism>
<reference evidence="10 11" key="1">
    <citation type="submission" date="2020-08" db="EMBL/GenBank/DDBJ databases">
        <title>The Agave Microbiome: Exploring the role of microbial communities in plant adaptations to desert environments.</title>
        <authorList>
            <person name="Partida-Martinez L.P."/>
        </authorList>
    </citation>
    <scope>NUCLEOTIDE SEQUENCE [LARGE SCALE GENOMIC DNA]</scope>
    <source>
        <strain evidence="10 11">AT3.9</strain>
    </source>
</reference>
<evidence type="ECO:0000313" key="10">
    <source>
        <dbReference type="EMBL" id="MBB3020071.1"/>
    </source>
</evidence>
<feature type="transmembrane region" description="Helical" evidence="8">
    <location>
        <begin position="315"/>
        <end position="335"/>
    </location>
</feature>
<keyword evidence="5 8" id="KW-1133">Transmembrane helix</keyword>
<dbReference type="EMBL" id="JACHWB010000004">
    <property type="protein sequence ID" value="MBB3020071.1"/>
    <property type="molecule type" value="Genomic_DNA"/>
</dbReference>
<evidence type="ECO:0000256" key="2">
    <source>
        <dbReference type="ARBA" id="ARBA00022448"/>
    </source>
</evidence>
<keyword evidence="3" id="KW-0050">Antiport</keyword>
<feature type="transmembrane region" description="Helical" evidence="8">
    <location>
        <begin position="228"/>
        <end position="247"/>
    </location>
</feature>
<keyword evidence="11" id="KW-1185">Reference proteome</keyword>
<dbReference type="PANTHER" id="PTHR32507">
    <property type="entry name" value="NA(+)/H(+) ANTIPORTER 1"/>
    <property type="match status" value="1"/>
</dbReference>
<name>A0A7W4VNF9_9HYPH</name>
<comment type="subcellular location">
    <subcellularLocation>
        <location evidence="1">Cell membrane</location>
        <topology evidence="1">Multi-pass membrane protein</topology>
    </subcellularLocation>
</comment>
<keyword evidence="7 8" id="KW-0472">Membrane</keyword>
<dbReference type="InterPro" id="IPR006153">
    <property type="entry name" value="Cation/H_exchanger_TM"/>
</dbReference>
<evidence type="ECO:0000256" key="5">
    <source>
        <dbReference type="ARBA" id="ARBA00022989"/>
    </source>
</evidence>
<evidence type="ECO:0000256" key="7">
    <source>
        <dbReference type="ARBA" id="ARBA00023136"/>
    </source>
</evidence>
<evidence type="ECO:0000256" key="4">
    <source>
        <dbReference type="ARBA" id="ARBA00022692"/>
    </source>
</evidence>
<feature type="transmembrane region" description="Helical" evidence="8">
    <location>
        <begin position="289"/>
        <end position="309"/>
    </location>
</feature>